<protein>
    <submittedName>
        <fullName evidence="1">Uncharacterized protein</fullName>
    </submittedName>
</protein>
<sequence>MPGEDFNFSIGDGPCGLDSSILKTYKNVQASVTVKGQRFDFMPILITDKRRFNCYAVKLRAACIVTQPTANDDGGFTIELKAARRPTAVSTKVTVSRDGKIAYPESNTQFFLLRDGLGSNSLANHIDRRLGEEFQCSEPANCAYQRTYFIEWLLLNKFRVVRAPPPVRGADLADDRKYFFEKIGNSVSGIKRVVQTFIMENEIGTTSPYALGDAVLADSGPSFGSHQIDIATNSGGEVAAFREILNNAYGASRDARLIELLSRIRSKLYERPIREFKTGALRTFYSDWPLIDGALRSDSGKARYNSLYVDYLASVEREFERLKRDNSFVAIYPWAGFYLIDIKNQYGSNEGSRALFATAARQAANPIDFVNRVSKIVLSYQYSRRSHQAACDTKRRLKNVIRATNAHYGGSTPLPNDCND</sequence>
<dbReference type="AlphaFoldDB" id="A0A975P1Y1"/>
<name>A0A975P1Y1_9BRAD</name>
<dbReference type="EMBL" id="CP076136">
    <property type="protein sequence ID" value="QWG24064.1"/>
    <property type="molecule type" value="Genomic_DNA"/>
</dbReference>
<keyword evidence="2" id="KW-1185">Reference proteome</keyword>
<evidence type="ECO:0000313" key="1">
    <source>
        <dbReference type="EMBL" id="QWG24064.1"/>
    </source>
</evidence>
<accession>A0A975P1Y1</accession>
<reference evidence="1 2" key="1">
    <citation type="submission" date="2021-06" db="EMBL/GenBank/DDBJ databases">
        <title>Bradyrhizobium sp. S2-11-4 Genome sequencing.</title>
        <authorList>
            <person name="Jin L."/>
        </authorList>
    </citation>
    <scope>NUCLEOTIDE SEQUENCE [LARGE SCALE GENOMIC DNA]</scope>
    <source>
        <strain evidence="1 2">S2-11-4</strain>
    </source>
</reference>
<dbReference type="RefSeq" id="WP_215604812.1">
    <property type="nucleotide sequence ID" value="NZ_CP076136.1"/>
</dbReference>
<dbReference type="Proteomes" id="UP000676951">
    <property type="component" value="Chromosome"/>
</dbReference>
<proteinExistence type="predicted"/>
<evidence type="ECO:0000313" key="2">
    <source>
        <dbReference type="Proteomes" id="UP000676951"/>
    </source>
</evidence>
<gene>
    <name evidence="1" type="ORF">KMZ93_03805</name>
</gene>
<organism evidence="1 2">
    <name type="scientific">Bradyrhizobium sediminis</name>
    <dbReference type="NCBI Taxonomy" id="2840469"/>
    <lineage>
        <taxon>Bacteria</taxon>
        <taxon>Pseudomonadati</taxon>
        <taxon>Pseudomonadota</taxon>
        <taxon>Alphaproteobacteria</taxon>
        <taxon>Hyphomicrobiales</taxon>
        <taxon>Nitrobacteraceae</taxon>
        <taxon>Bradyrhizobium</taxon>
    </lineage>
</organism>